<evidence type="ECO:0000313" key="2">
    <source>
        <dbReference type="EMBL" id="CAA7053695.1"/>
    </source>
</evidence>
<protein>
    <recommendedName>
        <fullName evidence="4">RNase H type-1 domain-containing protein</fullName>
    </recommendedName>
</protein>
<dbReference type="PANTHER" id="PTHR34146:SF3">
    <property type="entry name" value="POLYNUCLEOTIDYL TRANSFERASE, RIBONUCLEASE H-LIKE SUPERFAMILY PROTEIN"/>
    <property type="match status" value="1"/>
</dbReference>
<dbReference type="PANTHER" id="PTHR34146">
    <property type="entry name" value="POLYNUCLEOTIDYL TRANSFERASE, RIBONUCLEASE H-LIKE SUPERFAMILY PROTEIN-RELATED"/>
    <property type="match status" value="1"/>
</dbReference>
<evidence type="ECO:0000313" key="3">
    <source>
        <dbReference type="Proteomes" id="UP000467841"/>
    </source>
</evidence>
<dbReference type="EMBL" id="CACVBM020001258">
    <property type="protein sequence ID" value="CAA7041953.1"/>
    <property type="molecule type" value="Genomic_DNA"/>
</dbReference>
<evidence type="ECO:0000313" key="1">
    <source>
        <dbReference type="EMBL" id="CAA7041953.1"/>
    </source>
</evidence>
<dbReference type="OrthoDB" id="1112675at2759"/>
<sequence>MSTSITGLGFISNSNGPNQFPTGSFFTNMAHLFWDLPKDDRMEIYPWLIWYIWKARNYKVMGNVDWHPNKIITKAIAEALAWAKAQERQEVECPVLDARVENIFSVDCCQVDGAWKETNCTAGLGWYNVNTVTHSKLKGACNLRRGISPLQTELEALIWAMQCMLRHNKLITVFERRTVPMW</sequence>
<keyword evidence="3" id="KW-1185">Reference proteome</keyword>
<dbReference type="Proteomes" id="UP000467841">
    <property type="component" value="Unassembled WGS sequence"/>
</dbReference>
<dbReference type="AlphaFoldDB" id="A0A6D2JRD6"/>
<name>A0A6D2JRD6_9BRAS</name>
<organism evidence="1 3">
    <name type="scientific">Microthlaspi erraticum</name>
    <dbReference type="NCBI Taxonomy" id="1685480"/>
    <lineage>
        <taxon>Eukaryota</taxon>
        <taxon>Viridiplantae</taxon>
        <taxon>Streptophyta</taxon>
        <taxon>Embryophyta</taxon>
        <taxon>Tracheophyta</taxon>
        <taxon>Spermatophyta</taxon>
        <taxon>Magnoliopsida</taxon>
        <taxon>eudicotyledons</taxon>
        <taxon>Gunneridae</taxon>
        <taxon>Pentapetalae</taxon>
        <taxon>rosids</taxon>
        <taxon>malvids</taxon>
        <taxon>Brassicales</taxon>
        <taxon>Brassicaceae</taxon>
        <taxon>Coluteocarpeae</taxon>
        <taxon>Microthlaspi</taxon>
    </lineage>
</organism>
<evidence type="ECO:0008006" key="4">
    <source>
        <dbReference type="Google" id="ProtNLM"/>
    </source>
</evidence>
<dbReference type="EMBL" id="CACVBM020001543">
    <property type="protein sequence ID" value="CAA7053695.1"/>
    <property type="molecule type" value="Genomic_DNA"/>
</dbReference>
<accession>A0A6D2JRD6</accession>
<gene>
    <name evidence="1" type="ORF">MERR_LOCUS29188</name>
    <name evidence="2" type="ORF">MERR_LOCUS40931</name>
</gene>
<reference evidence="1 3" key="1">
    <citation type="submission" date="2020-01" db="EMBL/GenBank/DDBJ databases">
        <authorList>
            <person name="Mishra B."/>
        </authorList>
    </citation>
    <scope>NUCLEOTIDE SEQUENCE [LARGE SCALE GENOMIC DNA]</scope>
</reference>
<proteinExistence type="predicted"/>